<keyword evidence="3" id="KW-1185">Reference proteome</keyword>
<gene>
    <name evidence="2" type="ORF">C2G38_2207042</name>
</gene>
<name>A0A397ULS1_9GLOM</name>
<evidence type="ECO:0000256" key="1">
    <source>
        <dbReference type="SAM" id="MobiDB-lite"/>
    </source>
</evidence>
<reference evidence="2 3" key="1">
    <citation type="submission" date="2018-06" db="EMBL/GenBank/DDBJ databases">
        <title>Comparative genomics reveals the genomic features of Rhizophagus irregularis, R. cerebriforme, R. diaphanum and Gigaspora rosea, and their symbiotic lifestyle signature.</title>
        <authorList>
            <person name="Morin E."/>
            <person name="San Clemente H."/>
            <person name="Chen E.C.H."/>
            <person name="De La Providencia I."/>
            <person name="Hainaut M."/>
            <person name="Kuo A."/>
            <person name="Kohler A."/>
            <person name="Murat C."/>
            <person name="Tang N."/>
            <person name="Roy S."/>
            <person name="Loubradou J."/>
            <person name="Henrissat B."/>
            <person name="Grigoriev I.V."/>
            <person name="Corradi N."/>
            <person name="Roux C."/>
            <person name="Martin F.M."/>
        </authorList>
    </citation>
    <scope>NUCLEOTIDE SEQUENCE [LARGE SCALE GENOMIC DNA]</scope>
    <source>
        <strain evidence="2 3">DAOM 194757</strain>
    </source>
</reference>
<feature type="compositionally biased region" description="Basic and acidic residues" evidence="1">
    <location>
        <begin position="10"/>
        <end position="21"/>
    </location>
</feature>
<proteinExistence type="predicted"/>
<dbReference type="Proteomes" id="UP000266673">
    <property type="component" value="Unassembled WGS sequence"/>
</dbReference>
<organism evidence="2 3">
    <name type="scientific">Gigaspora rosea</name>
    <dbReference type="NCBI Taxonomy" id="44941"/>
    <lineage>
        <taxon>Eukaryota</taxon>
        <taxon>Fungi</taxon>
        <taxon>Fungi incertae sedis</taxon>
        <taxon>Mucoromycota</taxon>
        <taxon>Glomeromycotina</taxon>
        <taxon>Glomeromycetes</taxon>
        <taxon>Diversisporales</taxon>
        <taxon>Gigasporaceae</taxon>
        <taxon>Gigaspora</taxon>
    </lineage>
</organism>
<dbReference type="EMBL" id="QKWP01001291">
    <property type="protein sequence ID" value="RIB10097.1"/>
    <property type="molecule type" value="Genomic_DNA"/>
</dbReference>
<protein>
    <submittedName>
        <fullName evidence="2">Uncharacterized protein</fullName>
    </submittedName>
</protein>
<dbReference type="AlphaFoldDB" id="A0A397ULS1"/>
<evidence type="ECO:0000313" key="3">
    <source>
        <dbReference type="Proteomes" id="UP000266673"/>
    </source>
</evidence>
<sequence length="152" mass="17013">MSAHQGNLNEIREQLSEDQRKRSNRKKANLRCYSNEGDIENTATNTIKRQNRLMTCLQVIGILNGEQIASDRDDTIEGYIFHIKRGKIYEVTGRLTKSQPLAFVIKDRPEIIRALRGVTCSKKGTIGIVVGNGFTPGAIEEANLSLKNIQLS</sequence>
<accession>A0A397ULS1</accession>
<dbReference type="OrthoDB" id="2443818at2759"/>
<comment type="caution">
    <text evidence="2">The sequence shown here is derived from an EMBL/GenBank/DDBJ whole genome shotgun (WGS) entry which is preliminary data.</text>
</comment>
<evidence type="ECO:0000313" key="2">
    <source>
        <dbReference type="EMBL" id="RIB10097.1"/>
    </source>
</evidence>
<feature type="region of interest" description="Disordered" evidence="1">
    <location>
        <begin position="1"/>
        <end position="29"/>
    </location>
</feature>